<dbReference type="InterPro" id="IPR036179">
    <property type="entry name" value="Ig-like_dom_sf"/>
</dbReference>
<comment type="catalytic activity">
    <reaction evidence="20">
        <text>L-tyrosyl-[protein] + ATP = O-phospho-L-tyrosyl-[protein] + ADP + H(+)</text>
        <dbReference type="Rhea" id="RHEA:10596"/>
        <dbReference type="Rhea" id="RHEA-COMP:10136"/>
        <dbReference type="Rhea" id="RHEA-COMP:20101"/>
        <dbReference type="ChEBI" id="CHEBI:15378"/>
        <dbReference type="ChEBI" id="CHEBI:30616"/>
        <dbReference type="ChEBI" id="CHEBI:46858"/>
        <dbReference type="ChEBI" id="CHEBI:61978"/>
        <dbReference type="ChEBI" id="CHEBI:456216"/>
        <dbReference type="EC" id="2.7.10.1"/>
    </reaction>
</comment>
<dbReference type="FunFam" id="2.60.40.10:FF:000247">
    <property type="entry name" value="Vascular endothelial growth factor receptor 3"/>
    <property type="match status" value="1"/>
</dbReference>
<keyword evidence="32" id="KW-1185">Reference proteome</keyword>
<evidence type="ECO:0000256" key="24">
    <source>
        <dbReference type="PROSITE-ProRule" id="PRU10141"/>
    </source>
</evidence>
<dbReference type="SMART" id="SM00408">
    <property type="entry name" value="IGc2"/>
    <property type="match status" value="3"/>
</dbReference>
<keyword evidence="19 25" id="KW-0393">Immunoglobulin domain</keyword>
<dbReference type="PROSITE" id="PS00240">
    <property type="entry name" value="RECEPTOR_TYR_KIN_III"/>
    <property type="match status" value="1"/>
</dbReference>
<protein>
    <recommendedName>
        <fullName evidence="2">receptor protein-tyrosine kinase</fullName>
        <ecNumber evidence="2">2.7.10.1</ecNumber>
    </recommendedName>
</protein>
<evidence type="ECO:0000256" key="23">
    <source>
        <dbReference type="PIRSR" id="PIRSR000615-3"/>
    </source>
</evidence>
<keyword evidence="6" id="KW-0808">Transferase</keyword>
<dbReference type="SMART" id="SM00219">
    <property type="entry name" value="TyrKc"/>
    <property type="match status" value="1"/>
</dbReference>
<feature type="region of interest" description="Disordered" evidence="26">
    <location>
        <begin position="1165"/>
        <end position="1195"/>
    </location>
</feature>
<dbReference type="EMBL" id="JADDUC010000002">
    <property type="protein sequence ID" value="KAG0136279.1"/>
    <property type="molecule type" value="Genomic_DNA"/>
</dbReference>
<dbReference type="InterPro" id="IPR000719">
    <property type="entry name" value="Prot_kinase_dom"/>
</dbReference>
<evidence type="ECO:0000313" key="31">
    <source>
        <dbReference type="EMBL" id="KAI1238307.1"/>
    </source>
</evidence>
<dbReference type="SMART" id="SM00409">
    <property type="entry name" value="IG"/>
    <property type="match status" value="5"/>
</dbReference>
<evidence type="ECO:0000256" key="17">
    <source>
        <dbReference type="ARBA" id="ARBA00023170"/>
    </source>
</evidence>
<evidence type="ECO:0000256" key="14">
    <source>
        <dbReference type="ARBA" id="ARBA00023136"/>
    </source>
</evidence>
<evidence type="ECO:0000256" key="4">
    <source>
        <dbReference type="ARBA" id="ARBA00022553"/>
    </source>
</evidence>
<dbReference type="Pfam" id="PF22854">
    <property type="entry name" value="VEGFR1-3_N_Ig-like"/>
    <property type="match status" value="1"/>
</dbReference>
<dbReference type="PANTHER" id="PTHR24416:SF45">
    <property type="entry name" value="VASCULAR ENDOTHELIAL GROWTH FACTOR RECEPTOR 2"/>
    <property type="match status" value="1"/>
</dbReference>
<keyword evidence="3" id="KW-1003">Cell membrane</keyword>
<evidence type="ECO:0000256" key="1">
    <source>
        <dbReference type="ARBA" id="ARBA00004251"/>
    </source>
</evidence>
<keyword evidence="14 27" id="KW-0472">Membrane</keyword>
<dbReference type="InterPro" id="IPR013098">
    <property type="entry name" value="Ig_I-set"/>
</dbReference>
<dbReference type="GO" id="GO:0019838">
    <property type="term" value="F:growth factor binding"/>
    <property type="evidence" value="ECO:0007669"/>
    <property type="project" value="InterPro"/>
</dbReference>
<dbReference type="FunFam" id="3.30.200.20:FF:000041">
    <property type="entry name" value="Vascular endothelial growth factor receptor 2"/>
    <property type="match status" value="1"/>
</dbReference>
<dbReference type="Pfam" id="PF13927">
    <property type="entry name" value="Ig_3"/>
    <property type="match status" value="1"/>
</dbReference>
<feature type="domain" description="Ig-like" evidence="29">
    <location>
        <begin position="542"/>
        <end position="639"/>
    </location>
</feature>
<keyword evidence="23" id="KW-0460">Magnesium</keyword>
<keyword evidence="11" id="KW-0418">Kinase</keyword>
<dbReference type="Pfam" id="PF07679">
    <property type="entry name" value="I-set"/>
    <property type="match status" value="1"/>
</dbReference>
<evidence type="ECO:0000256" key="18">
    <source>
        <dbReference type="ARBA" id="ARBA00023180"/>
    </source>
</evidence>
<evidence type="ECO:0000256" key="16">
    <source>
        <dbReference type="ARBA" id="ARBA00023157"/>
    </source>
</evidence>
<dbReference type="CDD" id="cd05103">
    <property type="entry name" value="PTKc_VEGFR2"/>
    <property type="match status" value="1"/>
</dbReference>
<reference evidence="31" key="3">
    <citation type="submission" date="2022-01" db="EMBL/GenBank/DDBJ databases">
        <authorList>
            <person name="Rubenstein D.R."/>
        </authorList>
    </citation>
    <scope>NUCLEOTIDE SEQUENCE</scope>
    <source>
        <strain evidence="31">SS15</strain>
        <tissue evidence="31">Liver</tissue>
    </source>
</reference>
<evidence type="ECO:0000259" key="28">
    <source>
        <dbReference type="PROSITE" id="PS50011"/>
    </source>
</evidence>
<dbReference type="Gene3D" id="2.60.40.10">
    <property type="entry name" value="Immunoglobulins"/>
    <property type="match status" value="5"/>
</dbReference>
<dbReference type="InterPro" id="IPR001824">
    <property type="entry name" value="Tyr_kinase_rcpt_3_CS"/>
</dbReference>
<evidence type="ECO:0000256" key="5">
    <source>
        <dbReference type="ARBA" id="ARBA00022657"/>
    </source>
</evidence>
<dbReference type="Gene3D" id="3.30.200.20">
    <property type="entry name" value="Phosphorylase Kinase, domain 1"/>
    <property type="match status" value="1"/>
</dbReference>
<evidence type="ECO:0000256" key="15">
    <source>
        <dbReference type="ARBA" id="ARBA00023137"/>
    </source>
</evidence>
<evidence type="ECO:0000256" key="26">
    <source>
        <dbReference type="SAM" id="MobiDB-lite"/>
    </source>
</evidence>
<dbReference type="GO" id="GO:0001525">
    <property type="term" value="P:angiogenesis"/>
    <property type="evidence" value="ECO:0007669"/>
    <property type="project" value="UniProtKB-KW"/>
</dbReference>
<organism evidence="30">
    <name type="scientific">Lamprotornis superbus</name>
    <dbReference type="NCBI Taxonomy" id="245042"/>
    <lineage>
        <taxon>Eukaryota</taxon>
        <taxon>Metazoa</taxon>
        <taxon>Chordata</taxon>
        <taxon>Craniata</taxon>
        <taxon>Vertebrata</taxon>
        <taxon>Euteleostomi</taxon>
        <taxon>Archelosauria</taxon>
        <taxon>Archosauria</taxon>
        <taxon>Dinosauria</taxon>
        <taxon>Saurischia</taxon>
        <taxon>Theropoda</taxon>
        <taxon>Coelurosauria</taxon>
        <taxon>Aves</taxon>
        <taxon>Neognathae</taxon>
        <taxon>Neoaves</taxon>
        <taxon>Telluraves</taxon>
        <taxon>Australaves</taxon>
        <taxon>Passeriformes</taxon>
        <taxon>Sturnidae</taxon>
        <taxon>Lamprotornis</taxon>
    </lineage>
</organism>
<dbReference type="GO" id="GO:0016477">
    <property type="term" value="P:cell migration"/>
    <property type="evidence" value="ECO:0007669"/>
    <property type="project" value="TreeGrafter"/>
</dbReference>
<dbReference type="GO" id="GO:0030335">
    <property type="term" value="P:positive regulation of cell migration"/>
    <property type="evidence" value="ECO:0007669"/>
    <property type="project" value="TreeGrafter"/>
</dbReference>
<dbReference type="FunFam" id="2.60.40.10:FF:000532">
    <property type="entry name" value="Vascular endothelial growth factor receptor 2"/>
    <property type="match status" value="1"/>
</dbReference>
<evidence type="ECO:0000256" key="22">
    <source>
        <dbReference type="PIRSR" id="PIRSR000615-2"/>
    </source>
</evidence>
<keyword evidence="15" id="KW-0829">Tyrosine-protein kinase</keyword>
<sequence length="1227" mass="136389">MKPTLSIQKDVLTIMANNTLNITCSGQRPLEWSWPSKQSNAGQRISVTDCSDGPYCKTLTLSKVIGNDTGDYKCLYRDNQAATTIYVYVQGMVFCEAKIDDESYQSVIYIVAVVGYRIYDLTMNPHDEVELAVGEKLVLNCTVRTELNVGIDFKWDYPSIKEKRATIRDVKTTAGEIKKFVSTLTIDSVSLSDKGRYTCAASSGRMNMKNSSYFLIHESPFIHLEKMENVVETRLVPPQIGENALMAPVDSYKYGSTQALTCTVYAVPPPSTVLWHWQLEEECTFSPQLLQAGSAKVIVVGRGEGHPQRGSSSAGTLLSWSPEGHLDLHGVSNAAVHMPFPQIPLLKVRSGANPYACKKWKVISERKGGNQVEIKHRVVTIAGKTKTVSTLVIQAANVSALYRCMAMNRAGSSERVISFHVTRGLEINLQPQSQLTEKDNMSLRCTADKFTFEKLSWYKLSAHVSQTPFGGLPMPVCKNLNALQKLNETVSNTNGENITLELILRNISLQDGGDYVCIAQDKKAKTQHCLVKHLTVQEPMAPTLVGNLENQTTNIGETIEVSCAVNGIPPPSIMWFKNNETLVEDSGIVLKDRNKTLTIRRVRKEDGGLYTCLACNVLGCSKAVAFFSVEGAEEKTNLELIILVGTAVIAMFFWLLLVIILRTVKRANGGDMKTGYLSIIMDPDEVPIDEHCERLPYDASKWEFPRDRLKLGKPLGRGAFGQVIEADAFGIDKTATCKTVAVKMLKEGATHSEHRALMSELKILIHIGHHLNVVNLLGACTKPGGPLMVIVEYCKFGNLSAYLRSKRSEFVPYKTKCARFRQGKENYVGDVSSDLKQRLDSITSSQSSASSGFVEERSLSDVEEEDAGPEDLCKNPLTMEDLICYSFQVARGMEFLASRKCIHRDLAARNILLSDNNVVKICDFGLARDIYKDPDYVRKGDARLPLKWMAPETIFDRVYTIQSDVWSFGVLLWEIFSLGASPYPGVKIDEEFCRRLKEGTRMRAPDYTTPEMYQTMLDCWHGDPKQRPTFSELVEHLGNLLQANVRQDGKDYVVLPLSVSLNMEEDSGLSLPTSPASCREEEEVCDPKFHYDNTAGISQYRQGSKRKSRPASVKTFEEVPLVTTVKVVQEENQTDSGMVLASEELKALEESEKQVKIPFSTLVPSKSNESVMSEASNQTSGYQSGYHSDDMDTTVYSSEETELLCAQKASPPLCRAHGLPYESPAPL</sequence>
<reference evidence="30" key="1">
    <citation type="submission" date="2020-10" db="EMBL/GenBank/DDBJ databases">
        <title>Feather gene expression reveals the developmental basis of iridescence in African starlings.</title>
        <authorList>
            <person name="Rubenstein D.R."/>
        </authorList>
    </citation>
    <scope>NUCLEOTIDE SEQUENCE</scope>
    <source>
        <strain evidence="30">SS15</strain>
        <tissue evidence="30">Liver</tissue>
    </source>
</reference>
<evidence type="ECO:0000256" key="8">
    <source>
        <dbReference type="ARBA" id="ARBA00022729"/>
    </source>
</evidence>
<dbReference type="SUPFAM" id="SSF48726">
    <property type="entry name" value="Immunoglobulin"/>
    <property type="match status" value="5"/>
</dbReference>
<dbReference type="InterPro" id="IPR009136">
    <property type="entry name" value="VEGFR2_rcpt"/>
</dbReference>
<comment type="caution">
    <text evidence="30">The sequence shown here is derived from an EMBL/GenBank/DDBJ whole genome shotgun (WGS) entry which is preliminary data.</text>
</comment>
<dbReference type="GO" id="GO:0045766">
    <property type="term" value="P:positive regulation of angiogenesis"/>
    <property type="evidence" value="ECO:0007669"/>
    <property type="project" value="TreeGrafter"/>
</dbReference>
<dbReference type="GO" id="GO:0005021">
    <property type="term" value="F:vascular endothelial growth factor receptor activity"/>
    <property type="evidence" value="ECO:0007669"/>
    <property type="project" value="InterPro"/>
</dbReference>
<evidence type="ECO:0000256" key="21">
    <source>
        <dbReference type="PIRSR" id="PIRSR000615-1"/>
    </source>
</evidence>
<dbReference type="Proteomes" id="UP000618051">
    <property type="component" value="Unassembled WGS sequence"/>
</dbReference>
<evidence type="ECO:0000256" key="25">
    <source>
        <dbReference type="RuleBase" id="RU000311"/>
    </source>
</evidence>
<dbReference type="CDD" id="cd05862">
    <property type="entry name" value="IgI_VEGFR"/>
    <property type="match status" value="1"/>
</dbReference>
<feature type="domain" description="Protein kinase" evidence="28">
    <location>
        <begin position="709"/>
        <end position="1039"/>
    </location>
</feature>
<feature type="binding site" evidence="22">
    <location>
        <begin position="716"/>
        <end position="723"/>
    </location>
    <ligand>
        <name>ATP</name>
        <dbReference type="ChEBI" id="CHEBI:30616"/>
    </ligand>
</feature>
<feature type="binding site" evidence="23">
    <location>
        <position position="923"/>
    </location>
    <ligand>
        <name>Mg(2+)</name>
        <dbReference type="ChEBI" id="CHEBI:18420"/>
    </ligand>
</feature>
<dbReference type="InterPro" id="IPR013783">
    <property type="entry name" value="Ig-like_fold"/>
</dbReference>
<evidence type="ECO:0000256" key="12">
    <source>
        <dbReference type="ARBA" id="ARBA00022840"/>
    </source>
</evidence>
<dbReference type="InterPro" id="IPR003598">
    <property type="entry name" value="Ig_sub2"/>
</dbReference>
<dbReference type="GO" id="GO:0005886">
    <property type="term" value="C:plasma membrane"/>
    <property type="evidence" value="ECO:0007669"/>
    <property type="project" value="UniProtKB-SubCell"/>
</dbReference>
<evidence type="ECO:0000256" key="2">
    <source>
        <dbReference type="ARBA" id="ARBA00011902"/>
    </source>
</evidence>
<feature type="transmembrane region" description="Helical" evidence="27">
    <location>
        <begin position="607"/>
        <end position="628"/>
    </location>
</feature>
<feature type="active site" description="Proton acceptor" evidence="21">
    <location>
        <position position="905"/>
    </location>
</feature>
<dbReference type="AlphaFoldDB" id="A0A835U2J1"/>
<dbReference type="InterPro" id="IPR011009">
    <property type="entry name" value="Kinase-like_dom_sf"/>
</dbReference>
<keyword evidence="5" id="KW-0037">Angiogenesis</keyword>
<accession>A0A835U2J1</accession>
<evidence type="ECO:0000256" key="9">
    <source>
        <dbReference type="ARBA" id="ARBA00022737"/>
    </source>
</evidence>
<evidence type="ECO:0000256" key="10">
    <source>
        <dbReference type="ARBA" id="ARBA00022741"/>
    </source>
</evidence>
<dbReference type="FunFam" id="1.10.510.10:FF:000077">
    <property type="entry name" value="Vascular endothelial growth factor receptor 2"/>
    <property type="match status" value="1"/>
</dbReference>
<dbReference type="Gene3D" id="1.10.510.10">
    <property type="entry name" value="Transferase(Phosphotransferase) domain 1"/>
    <property type="match status" value="1"/>
</dbReference>
<dbReference type="GO" id="GO:0046872">
    <property type="term" value="F:metal ion binding"/>
    <property type="evidence" value="ECO:0007669"/>
    <property type="project" value="UniProtKB-KW"/>
</dbReference>
<evidence type="ECO:0000256" key="20">
    <source>
        <dbReference type="ARBA" id="ARBA00051243"/>
    </source>
</evidence>
<dbReference type="PROSITE" id="PS50011">
    <property type="entry name" value="PROTEIN_KINASE_DOM"/>
    <property type="match status" value="1"/>
</dbReference>
<dbReference type="EMBL" id="JADDUC020000006">
    <property type="protein sequence ID" value="KAI1238307.1"/>
    <property type="molecule type" value="Genomic_DNA"/>
</dbReference>
<evidence type="ECO:0000259" key="29">
    <source>
        <dbReference type="PROSITE" id="PS50835"/>
    </source>
</evidence>
<dbReference type="InterPro" id="IPR020635">
    <property type="entry name" value="Tyr_kinase_cat_dom"/>
</dbReference>
<comment type="subcellular location">
    <subcellularLocation>
        <location evidence="1">Cell membrane</location>
        <topology evidence="1">Single-pass type I membrane protein</topology>
    </subcellularLocation>
    <subcellularLocation>
        <location evidence="25">Membrane</location>
        <topology evidence="25">Single-pass type I membrane protein</topology>
    </subcellularLocation>
</comment>
<comment type="similarity">
    <text evidence="25">Belongs to the protein kinase superfamily. Tyr protein kinase family. CSF-1/PDGF receptor subfamily.</text>
</comment>
<feature type="domain" description="Ig-like" evidence="29">
    <location>
        <begin position="119"/>
        <end position="212"/>
    </location>
</feature>
<feature type="region of interest" description="Disordered" evidence="26">
    <location>
        <begin position="842"/>
        <end position="870"/>
    </location>
</feature>
<evidence type="ECO:0000256" key="3">
    <source>
        <dbReference type="ARBA" id="ARBA00022475"/>
    </source>
</evidence>
<dbReference type="InterPro" id="IPR055238">
    <property type="entry name" value="VEGFR1-3_N_Ig-like"/>
</dbReference>
<feature type="binding site" evidence="22">
    <location>
        <position position="909"/>
    </location>
    <ligand>
        <name>ATP</name>
        <dbReference type="ChEBI" id="CHEBI:30616"/>
    </ligand>
</feature>
<reference evidence="31 32" key="2">
    <citation type="journal article" date="2021" name="J. Hered.">
        <title>Feather Gene Expression Elucidates the Developmental Basis of Plumage Iridescence in African Starlings.</title>
        <authorList>
            <person name="Rubenstein D.R."/>
            <person name="Corvelo A."/>
            <person name="MacManes M.D."/>
            <person name="Maia R."/>
            <person name="Narzisi G."/>
            <person name="Rousaki A."/>
            <person name="Vandenabeele P."/>
            <person name="Shawkey M.D."/>
            <person name="Solomon J."/>
        </authorList>
    </citation>
    <scope>NUCLEOTIDE SEQUENCE [LARGE SCALE GENOMIC DNA]</scope>
    <source>
        <strain evidence="31">SS15</strain>
    </source>
</reference>
<keyword evidence="18" id="KW-0325">Glycoprotein</keyword>
<proteinExistence type="inferred from homology"/>
<dbReference type="GO" id="GO:0043408">
    <property type="term" value="P:regulation of MAPK cascade"/>
    <property type="evidence" value="ECO:0007669"/>
    <property type="project" value="TreeGrafter"/>
</dbReference>
<gene>
    <name evidence="30" type="ORF">IHE44_000301</name>
    <name evidence="31" type="ORF">IHE44_0013028</name>
</gene>
<evidence type="ECO:0000256" key="7">
    <source>
        <dbReference type="ARBA" id="ARBA00022692"/>
    </source>
</evidence>
<dbReference type="InterPro" id="IPR050122">
    <property type="entry name" value="RTK"/>
</dbReference>
<dbReference type="FunFam" id="2.60.40.10:FF:000143">
    <property type="entry name" value="Vascular endothelial growth factor receptor 3"/>
    <property type="match status" value="1"/>
</dbReference>
<keyword evidence="10 22" id="KW-0547">Nucleotide-binding</keyword>
<dbReference type="GO" id="GO:0045446">
    <property type="term" value="P:endothelial cell differentiation"/>
    <property type="evidence" value="ECO:0007669"/>
    <property type="project" value="TreeGrafter"/>
</dbReference>
<keyword evidence="7 25" id="KW-0812">Transmembrane</keyword>
<keyword evidence="12 22" id="KW-0067">ATP-binding</keyword>
<dbReference type="InterPro" id="IPR008266">
    <property type="entry name" value="Tyr_kinase_AS"/>
</dbReference>
<feature type="transmembrane region" description="Helical" evidence="27">
    <location>
        <begin position="640"/>
        <end position="664"/>
    </location>
</feature>
<keyword evidence="9" id="KW-0677">Repeat</keyword>
<dbReference type="SUPFAM" id="SSF56112">
    <property type="entry name" value="Protein kinase-like (PK-like)"/>
    <property type="match status" value="1"/>
</dbReference>
<name>A0A835U2J1_9PASS</name>
<dbReference type="PRINTS" id="PR01834">
    <property type="entry name" value="VEGFRECEPTR2"/>
</dbReference>
<keyword evidence="4" id="KW-0597">Phosphoprotein</keyword>
<keyword evidence="23" id="KW-0479">Metal-binding</keyword>
<dbReference type="OrthoDB" id="9873386at2759"/>
<dbReference type="Pfam" id="PF07714">
    <property type="entry name" value="PK_Tyr_Ser-Thr"/>
    <property type="match status" value="1"/>
</dbReference>
<evidence type="ECO:0000256" key="13">
    <source>
        <dbReference type="ARBA" id="ARBA00022989"/>
    </source>
</evidence>
<dbReference type="PROSITE" id="PS00109">
    <property type="entry name" value="PROTEIN_KINASE_TYR"/>
    <property type="match status" value="1"/>
</dbReference>
<feature type="compositionally biased region" description="Polar residues" evidence="26">
    <location>
        <begin position="1165"/>
        <end position="1186"/>
    </location>
</feature>
<evidence type="ECO:0000256" key="19">
    <source>
        <dbReference type="ARBA" id="ARBA00023319"/>
    </source>
</evidence>
<evidence type="ECO:0000256" key="6">
    <source>
        <dbReference type="ARBA" id="ARBA00022679"/>
    </source>
</evidence>
<keyword evidence="16" id="KW-1015">Disulfide bond</keyword>
<evidence type="ECO:0000313" key="30">
    <source>
        <dbReference type="EMBL" id="KAG0136279.1"/>
    </source>
</evidence>
<dbReference type="PANTHER" id="PTHR24416">
    <property type="entry name" value="TYROSINE-PROTEIN KINASE RECEPTOR"/>
    <property type="match status" value="1"/>
</dbReference>
<evidence type="ECO:0000256" key="11">
    <source>
        <dbReference type="ARBA" id="ARBA00022777"/>
    </source>
</evidence>
<feature type="binding site" evidence="22 24">
    <location>
        <position position="743"/>
    </location>
    <ligand>
        <name>ATP</name>
        <dbReference type="ChEBI" id="CHEBI:30616"/>
    </ligand>
</feature>
<feature type="domain" description="Ig-like" evidence="29">
    <location>
        <begin position="414"/>
        <end position="535"/>
    </location>
</feature>
<feature type="binding site" evidence="23">
    <location>
        <position position="910"/>
    </location>
    <ligand>
        <name>Mg(2+)</name>
        <dbReference type="ChEBI" id="CHEBI:18420"/>
    </ligand>
</feature>
<dbReference type="PROSITE" id="PS50835">
    <property type="entry name" value="IG_LIKE"/>
    <property type="match status" value="4"/>
</dbReference>
<dbReference type="PROSITE" id="PS00107">
    <property type="entry name" value="PROTEIN_KINASE_ATP"/>
    <property type="match status" value="1"/>
</dbReference>
<dbReference type="InterPro" id="IPR003599">
    <property type="entry name" value="Ig_sub"/>
</dbReference>
<keyword evidence="17 25" id="KW-0675">Receptor</keyword>
<keyword evidence="13 27" id="KW-1133">Transmembrane helix</keyword>
<evidence type="ECO:0000256" key="27">
    <source>
        <dbReference type="SAM" id="Phobius"/>
    </source>
</evidence>
<dbReference type="GO" id="GO:0043235">
    <property type="term" value="C:receptor complex"/>
    <property type="evidence" value="ECO:0007669"/>
    <property type="project" value="TreeGrafter"/>
</dbReference>
<dbReference type="InterPro" id="IPR007110">
    <property type="entry name" value="Ig-like_dom"/>
</dbReference>
<keyword evidence="8" id="KW-0732">Signal</keyword>
<dbReference type="InterPro" id="IPR041348">
    <property type="entry name" value="VEGFR-2_TMD"/>
</dbReference>
<evidence type="ECO:0000313" key="32">
    <source>
        <dbReference type="Proteomes" id="UP000618051"/>
    </source>
</evidence>
<dbReference type="EC" id="2.7.10.1" evidence="2"/>
<dbReference type="InterPro" id="IPR001245">
    <property type="entry name" value="Ser-Thr/Tyr_kinase_cat_dom"/>
</dbReference>
<dbReference type="GO" id="GO:0048010">
    <property type="term" value="P:vascular endothelial growth factor receptor signaling pathway"/>
    <property type="evidence" value="ECO:0007669"/>
    <property type="project" value="InterPro"/>
</dbReference>
<feature type="compositionally biased region" description="Low complexity" evidence="26">
    <location>
        <begin position="842"/>
        <end position="851"/>
    </location>
</feature>
<dbReference type="InterPro" id="IPR017441">
    <property type="entry name" value="Protein_kinase_ATP_BS"/>
</dbReference>
<dbReference type="Pfam" id="PF17988">
    <property type="entry name" value="VEGFR-2_TMD"/>
    <property type="match status" value="1"/>
</dbReference>
<feature type="domain" description="Ig-like" evidence="29">
    <location>
        <begin position="238"/>
        <end position="275"/>
    </location>
</feature>
<dbReference type="GO" id="GO:0005524">
    <property type="term" value="F:ATP binding"/>
    <property type="evidence" value="ECO:0007669"/>
    <property type="project" value="UniProtKB-UniRule"/>
</dbReference>
<dbReference type="PIRSF" id="PIRSF000615">
    <property type="entry name" value="TyrPK_CSF1-R"/>
    <property type="match status" value="1"/>
</dbReference>